<name>A0ABT2GC04_9MICO</name>
<evidence type="ECO:0000259" key="4">
    <source>
        <dbReference type="SMART" id="SM00226"/>
    </source>
</evidence>
<dbReference type="RefSeq" id="WP_259485280.1">
    <property type="nucleotide sequence ID" value="NZ_JANTEZ010000002.1"/>
</dbReference>
<comment type="similarity">
    <text evidence="1">Belongs to the low molecular weight phosphotyrosine protein phosphatase family.</text>
</comment>
<evidence type="ECO:0000256" key="2">
    <source>
        <dbReference type="ARBA" id="ARBA00022801"/>
    </source>
</evidence>
<evidence type="ECO:0000313" key="6">
    <source>
        <dbReference type="Proteomes" id="UP001165580"/>
    </source>
</evidence>
<evidence type="ECO:0000256" key="1">
    <source>
        <dbReference type="ARBA" id="ARBA00011063"/>
    </source>
</evidence>
<feature type="domain" description="Phosphotyrosine protein phosphatase I" evidence="4">
    <location>
        <begin position="16"/>
        <end position="197"/>
    </location>
</feature>
<protein>
    <submittedName>
        <fullName evidence="5">Low molecular weight phosphatase family protein</fullName>
    </submittedName>
</protein>
<organism evidence="5 6">
    <name type="scientific">Herbiconiux gentiana</name>
    <dbReference type="NCBI Taxonomy" id="2970912"/>
    <lineage>
        <taxon>Bacteria</taxon>
        <taxon>Bacillati</taxon>
        <taxon>Actinomycetota</taxon>
        <taxon>Actinomycetes</taxon>
        <taxon>Micrococcales</taxon>
        <taxon>Microbacteriaceae</taxon>
        <taxon>Herbiconiux</taxon>
    </lineage>
</organism>
<dbReference type="Gene3D" id="3.40.50.2300">
    <property type="match status" value="1"/>
</dbReference>
<proteinExistence type="inferred from homology"/>
<evidence type="ECO:0000313" key="5">
    <source>
        <dbReference type="EMBL" id="MCS5713733.1"/>
    </source>
</evidence>
<evidence type="ECO:0000256" key="3">
    <source>
        <dbReference type="ARBA" id="ARBA00022912"/>
    </source>
</evidence>
<comment type="caution">
    <text evidence="5">The sequence shown here is derived from an EMBL/GenBank/DDBJ whole genome shotgun (WGS) entry which is preliminary data.</text>
</comment>
<dbReference type="PRINTS" id="PR00719">
    <property type="entry name" value="LMWPTPASE"/>
</dbReference>
<dbReference type="EMBL" id="JANTEZ010000002">
    <property type="protein sequence ID" value="MCS5713733.1"/>
    <property type="molecule type" value="Genomic_DNA"/>
</dbReference>
<dbReference type="InterPro" id="IPR023485">
    <property type="entry name" value="Ptyr_pPase"/>
</dbReference>
<dbReference type="InterPro" id="IPR017867">
    <property type="entry name" value="Tyr_phospatase_low_mol_wt"/>
</dbReference>
<dbReference type="PANTHER" id="PTHR11717:SF31">
    <property type="entry name" value="LOW MOLECULAR WEIGHT PROTEIN-TYROSINE-PHOSPHATASE ETP-RELATED"/>
    <property type="match status" value="1"/>
</dbReference>
<accession>A0ABT2GC04</accession>
<dbReference type="InterPro" id="IPR036196">
    <property type="entry name" value="Ptyr_pPase_sf"/>
</dbReference>
<dbReference type="SUPFAM" id="SSF52788">
    <property type="entry name" value="Phosphotyrosine protein phosphatases I"/>
    <property type="match status" value="1"/>
</dbReference>
<keyword evidence="2" id="KW-0378">Hydrolase</keyword>
<keyword evidence="6" id="KW-1185">Reference proteome</keyword>
<dbReference type="InterPro" id="IPR050438">
    <property type="entry name" value="LMW_PTPase"/>
</dbReference>
<gene>
    <name evidence="5" type="ORF">NVV95_04105</name>
</gene>
<keyword evidence="3" id="KW-0904">Protein phosphatase</keyword>
<dbReference type="Pfam" id="PF01451">
    <property type="entry name" value="LMWPc"/>
    <property type="match status" value="1"/>
</dbReference>
<dbReference type="Proteomes" id="UP001165580">
    <property type="component" value="Unassembled WGS sequence"/>
</dbReference>
<dbReference type="PANTHER" id="PTHR11717">
    <property type="entry name" value="LOW MOLECULAR WEIGHT PROTEIN TYROSINE PHOSPHATASE"/>
    <property type="match status" value="1"/>
</dbReference>
<reference evidence="5" key="1">
    <citation type="submission" date="2022-08" db="EMBL/GenBank/DDBJ databases">
        <authorList>
            <person name="Deng Y."/>
            <person name="Han X.-F."/>
            <person name="Zhang Y.-Q."/>
        </authorList>
    </citation>
    <scope>NUCLEOTIDE SEQUENCE</scope>
    <source>
        <strain evidence="5">CPCC 205716</strain>
    </source>
</reference>
<sequence length="215" mass="23232">MLEDLFGRPAAPEGSPLILFVCTGNICRSPLAEKLLRERLEQFDPTNRIEVASAGLHAVVGAPMEPEPAAIGERHGGVMAHEARQLTAAIARRASVILTMTKAQRAELSQEFPFALKRTFTLVEFVRLLAEVPDKVAPPSAQNGRTLFDTSLDASRYRGSVVAHPTDDIEDPYRRSAETHERVGERIVTLADELAAQLTGKSGGTAQDAGPPTAR</sequence>
<dbReference type="SMART" id="SM00226">
    <property type="entry name" value="LMWPc"/>
    <property type="match status" value="1"/>
</dbReference>